<proteinExistence type="predicted"/>
<keyword evidence="2" id="KW-1185">Reference proteome</keyword>
<comment type="caution">
    <text evidence="1">The sequence shown here is derived from an EMBL/GenBank/DDBJ whole genome shotgun (WGS) entry which is preliminary data.</text>
</comment>
<reference evidence="1 2" key="1">
    <citation type="submission" date="2022-12" db="EMBL/GenBank/DDBJ databases">
        <title>Chromosome-scale assembly of the Ensete ventricosum genome.</title>
        <authorList>
            <person name="Dussert Y."/>
            <person name="Stocks J."/>
            <person name="Wendawek A."/>
            <person name="Woldeyes F."/>
            <person name="Nichols R.A."/>
            <person name="Borrell J.S."/>
        </authorList>
    </citation>
    <scope>NUCLEOTIDE SEQUENCE [LARGE SCALE GENOMIC DNA]</scope>
    <source>
        <strain evidence="2">cv. Maze</strain>
        <tissue evidence="1">Seeds</tissue>
    </source>
</reference>
<organism evidence="1 2">
    <name type="scientific">Ensete ventricosum</name>
    <name type="common">Abyssinian banana</name>
    <name type="synonym">Musa ensete</name>
    <dbReference type="NCBI Taxonomy" id="4639"/>
    <lineage>
        <taxon>Eukaryota</taxon>
        <taxon>Viridiplantae</taxon>
        <taxon>Streptophyta</taxon>
        <taxon>Embryophyta</taxon>
        <taxon>Tracheophyta</taxon>
        <taxon>Spermatophyta</taxon>
        <taxon>Magnoliopsida</taxon>
        <taxon>Liliopsida</taxon>
        <taxon>Zingiberales</taxon>
        <taxon>Musaceae</taxon>
        <taxon>Ensete</taxon>
    </lineage>
</organism>
<dbReference type="EMBL" id="JAQQAF010000008">
    <property type="protein sequence ID" value="KAJ8466850.1"/>
    <property type="molecule type" value="Genomic_DNA"/>
</dbReference>
<protein>
    <submittedName>
        <fullName evidence="1">Uncharacterized protein</fullName>
    </submittedName>
</protein>
<accession>A0AAV8QD73</accession>
<dbReference type="AlphaFoldDB" id="A0AAV8QD73"/>
<dbReference type="Proteomes" id="UP001222027">
    <property type="component" value="Unassembled WGS sequence"/>
</dbReference>
<name>A0AAV8QD73_ENSVE</name>
<gene>
    <name evidence="1" type="ORF">OPV22_029402</name>
</gene>
<evidence type="ECO:0000313" key="2">
    <source>
        <dbReference type="Proteomes" id="UP001222027"/>
    </source>
</evidence>
<evidence type="ECO:0000313" key="1">
    <source>
        <dbReference type="EMBL" id="KAJ8466850.1"/>
    </source>
</evidence>
<sequence>MRAESGGKQAVLVVFREDLFGQFPPSAGGVWFSLVEAISWPPVLLPPLCLYTPPPPLRPRSRRNSHCFRTVLVDPDPYTGLCPLKVSAFSRFYYEIRSLEPVKLEPWRVVLVLELKCWG</sequence>